<reference evidence="2 3" key="1">
    <citation type="submission" date="2015-11" db="EMBL/GenBank/DDBJ databases">
        <title>Genomic analysis of 38 Legionella species identifies large and diverse effector repertoires.</title>
        <authorList>
            <person name="Burstein D."/>
            <person name="Amaro F."/>
            <person name="Zusman T."/>
            <person name="Lifshitz Z."/>
            <person name="Cohen O."/>
            <person name="Gilbert J.A."/>
            <person name="Pupko T."/>
            <person name="Shuman H.A."/>
            <person name="Segal G."/>
        </authorList>
    </citation>
    <scope>NUCLEOTIDE SEQUENCE [LARGE SCALE GENOMIC DNA]</scope>
    <source>
        <strain evidence="2 3">ATCC 43878</strain>
    </source>
</reference>
<dbReference type="PATRIC" id="fig|29422.6.peg.3393"/>
<dbReference type="EMBL" id="LNXV01000036">
    <property type="protein sequence ID" value="KTC77104.1"/>
    <property type="molecule type" value="Genomic_DNA"/>
</dbReference>
<feature type="compositionally biased region" description="Polar residues" evidence="1">
    <location>
        <begin position="144"/>
        <end position="153"/>
    </location>
</feature>
<accession>A0A0W0S135</accession>
<proteinExistence type="predicted"/>
<feature type="region of interest" description="Disordered" evidence="1">
    <location>
        <begin position="250"/>
        <end position="276"/>
    </location>
</feature>
<keyword evidence="3" id="KW-1185">Reference proteome</keyword>
<dbReference type="STRING" id="29422.Lbru_3211"/>
<feature type="compositionally biased region" description="Low complexity" evidence="1">
    <location>
        <begin position="107"/>
        <end position="121"/>
    </location>
</feature>
<dbReference type="RefSeq" id="WP_058443149.1">
    <property type="nucleotide sequence ID" value="NZ_CAAAHU010000008.1"/>
</dbReference>
<dbReference type="Proteomes" id="UP000054742">
    <property type="component" value="Unassembled WGS sequence"/>
</dbReference>
<comment type="caution">
    <text evidence="2">The sequence shown here is derived from an EMBL/GenBank/DDBJ whole genome shotgun (WGS) entry which is preliminary data.</text>
</comment>
<dbReference type="AlphaFoldDB" id="A0A0W0S135"/>
<sequence length="276" mass="30499">MNQDYFKSWAALVTEMHKPFQAMMELNIRTLQNLHYLRPEESSNWRQPNKLMDNQMKLVMENSHQMLDYMRQSFQILENAFSFVSKEMQKNSEQVMGRATSMSASNVSPVKAKTSSSSPKKTTAKSKKTSMSSSKKPVSAKMATQKNAGTQAKKTMPKAAKGTSTTVKASKPAPKKMAKSSTTSKGKVVKTVKKPGIPSKVAKTASTPASKPSMGTITPKVIQNKMMPESKVAMPATKMTMPATKITMPESKHHIPSNVNPANMFRHGDKMPEPKK</sequence>
<feature type="compositionally biased region" description="Low complexity" evidence="1">
    <location>
        <begin position="129"/>
        <end position="143"/>
    </location>
</feature>
<feature type="region of interest" description="Disordered" evidence="1">
    <location>
        <begin position="94"/>
        <end position="189"/>
    </location>
</feature>
<feature type="compositionally biased region" description="Basic and acidic residues" evidence="1">
    <location>
        <begin position="266"/>
        <end position="276"/>
    </location>
</feature>
<protein>
    <recommendedName>
        <fullName evidence="4">Phasin domain-containing protein</fullName>
    </recommendedName>
</protein>
<evidence type="ECO:0008006" key="4">
    <source>
        <dbReference type="Google" id="ProtNLM"/>
    </source>
</evidence>
<evidence type="ECO:0000313" key="3">
    <source>
        <dbReference type="Proteomes" id="UP000054742"/>
    </source>
</evidence>
<organism evidence="2 3">
    <name type="scientific">Legionella brunensis</name>
    <dbReference type="NCBI Taxonomy" id="29422"/>
    <lineage>
        <taxon>Bacteria</taxon>
        <taxon>Pseudomonadati</taxon>
        <taxon>Pseudomonadota</taxon>
        <taxon>Gammaproteobacteria</taxon>
        <taxon>Legionellales</taxon>
        <taxon>Legionellaceae</taxon>
        <taxon>Legionella</taxon>
    </lineage>
</organism>
<name>A0A0W0S135_9GAMM</name>
<evidence type="ECO:0000256" key="1">
    <source>
        <dbReference type="SAM" id="MobiDB-lite"/>
    </source>
</evidence>
<gene>
    <name evidence="2" type="ORF">Lbru_3211</name>
</gene>
<dbReference type="OrthoDB" id="5654203at2"/>
<evidence type="ECO:0000313" key="2">
    <source>
        <dbReference type="EMBL" id="KTC77104.1"/>
    </source>
</evidence>